<evidence type="ECO:0008006" key="3">
    <source>
        <dbReference type="Google" id="ProtNLM"/>
    </source>
</evidence>
<reference evidence="1 2" key="1">
    <citation type="journal article" date="2019" name="Genome Biol. Evol.">
        <title>Insights into the evolution of the New World diploid cottons (Gossypium, subgenus Houzingenia) based on genome sequencing.</title>
        <authorList>
            <person name="Grover C.E."/>
            <person name="Arick M.A. 2nd"/>
            <person name="Thrash A."/>
            <person name="Conover J.L."/>
            <person name="Sanders W.S."/>
            <person name="Peterson D.G."/>
            <person name="Frelichowski J.E."/>
            <person name="Scheffler J.A."/>
            <person name="Scheffler B.E."/>
            <person name="Wendel J.F."/>
        </authorList>
    </citation>
    <scope>NUCLEOTIDE SEQUENCE [LARGE SCALE GENOMIC DNA]</scope>
    <source>
        <strain evidence="1">27</strain>
        <tissue evidence="1">Leaf</tissue>
    </source>
</reference>
<gene>
    <name evidence="1" type="ORF">Godav_012944</name>
</gene>
<evidence type="ECO:0000313" key="1">
    <source>
        <dbReference type="EMBL" id="MBA0612337.1"/>
    </source>
</evidence>
<evidence type="ECO:0000313" key="2">
    <source>
        <dbReference type="Proteomes" id="UP000593561"/>
    </source>
</evidence>
<proteinExistence type="predicted"/>
<dbReference type="Proteomes" id="UP000593561">
    <property type="component" value="Unassembled WGS sequence"/>
</dbReference>
<accession>A0A7J8RER7</accession>
<sequence>MGWKINGYLIVEIGSKMVYNWCLNKDMRPVVFSMAYQKGNEMASTLAIASINHGDMFKAW</sequence>
<dbReference type="EMBL" id="JABFAC010000005">
    <property type="protein sequence ID" value="MBA0612337.1"/>
    <property type="molecule type" value="Genomic_DNA"/>
</dbReference>
<organism evidence="1 2">
    <name type="scientific">Gossypium davidsonii</name>
    <name type="common">Davidson's cotton</name>
    <name type="synonym">Gossypium klotzschianum subsp. davidsonii</name>
    <dbReference type="NCBI Taxonomy" id="34287"/>
    <lineage>
        <taxon>Eukaryota</taxon>
        <taxon>Viridiplantae</taxon>
        <taxon>Streptophyta</taxon>
        <taxon>Embryophyta</taxon>
        <taxon>Tracheophyta</taxon>
        <taxon>Spermatophyta</taxon>
        <taxon>Magnoliopsida</taxon>
        <taxon>eudicotyledons</taxon>
        <taxon>Gunneridae</taxon>
        <taxon>Pentapetalae</taxon>
        <taxon>rosids</taxon>
        <taxon>malvids</taxon>
        <taxon>Malvales</taxon>
        <taxon>Malvaceae</taxon>
        <taxon>Malvoideae</taxon>
        <taxon>Gossypium</taxon>
    </lineage>
</organism>
<feature type="non-terminal residue" evidence="1">
    <location>
        <position position="60"/>
    </location>
</feature>
<dbReference type="AlphaFoldDB" id="A0A7J8RER7"/>
<name>A0A7J8RER7_GOSDV</name>
<comment type="caution">
    <text evidence="1">The sequence shown here is derived from an EMBL/GenBank/DDBJ whole genome shotgun (WGS) entry which is preliminary data.</text>
</comment>
<keyword evidence="2" id="KW-1185">Reference proteome</keyword>
<protein>
    <recommendedName>
        <fullName evidence="3">RNase H type-1 domain-containing protein</fullName>
    </recommendedName>
</protein>